<keyword evidence="2" id="KW-0805">Transcription regulation</keyword>
<dbReference type="InterPro" id="IPR014284">
    <property type="entry name" value="RNA_pol_sigma-70_dom"/>
</dbReference>
<evidence type="ECO:0000313" key="8">
    <source>
        <dbReference type="Proteomes" id="UP000214646"/>
    </source>
</evidence>
<name>A0A225E4G1_9BACT</name>
<dbReference type="Pfam" id="PF04542">
    <property type="entry name" value="Sigma70_r2"/>
    <property type="match status" value="1"/>
</dbReference>
<keyword evidence="8" id="KW-1185">Reference proteome</keyword>
<evidence type="ECO:0000313" key="7">
    <source>
        <dbReference type="EMBL" id="OWK45688.1"/>
    </source>
</evidence>
<dbReference type="GO" id="GO:0006352">
    <property type="term" value="P:DNA-templated transcription initiation"/>
    <property type="evidence" value="ECO:0007669"/>
    <property type="project" value="InterPro"/>
</dbReference>
<dbReference type="PANTHER" id="PTHR43133">
    <property type="entry name" value="RNA POLYMERASE ECF-TYPE SIGMA FACTO"/>
    <property type="match status" value="1"/>
</dbReference>
<dbReference type="SUPFAM" id="SSF88659">
    <property type="entry name" value="Sigma3 and sigma4 domains of RNA polymerase sigma factors"/>
    <property type="match status" value="1"/>
</dbReference>
<evidence type="ECO:0000256" key="4">
    <source>
        <dbReference type="ARBA" id="ARBA00023125"/>
    </source>
</evidence>
<dbReference type="SUPFAM" id="SSF88946">
    <property type="entry name" value="Sigma2 domain of RNA polymerase sigma factors"/>
    <property type="match status" value="1"/>
</dbReference>
<dbReference type="Proteomes" id="UP000214646">
    <property type="component" value="Unassembled WGS sequence"/>
</dbReference>
<evidence type="ECO:0000256" key="3">
    <source>
        <dbReference type="ARBA" id="ARBA00023082"/>
    </source>
</evidence>
<reference evidence="8" key="1">
    <citation type="submission" date="2017-06" db="EMBL/GenBank/DDBJ databases">
        <title>Genome analysis of Fimbriiglobus ruber SP5, the first member of the order Planctomycetales with confirmed chitinolytic capability.</title>
        <authorList>
            <person name="Ravin N.V."/>
            <person name="Rakitin A.L."/>
            <person name="Ivanova A.A."/>
            <person name="Beletsky A.V."/>
            <person name="Kulichevskaya I.S."/>
            <person name="Mardanov A.V."/>
            <person name="Dedysh S.N."/>
        </authorList>
    </citation>
    <scope>NUCLEOTIDE SEQUENCE [LARGE SCALE GENOMIC DNA]</scope>
    <source>
        <strain evidence="8">SP5</strain>
    </source>
</reference>
<dbReference type="AlphaFoldDB" id="A0A225E4G1"/>
<dbReference type="GO" id="GO:0003677">
    <property type="term" value="F:DNA binding"/>
    <property type="evidence" value="ECO:0007669"/>
    <property type="project" value="UniProtKB-KW"/>
</dbReference>
<dbReference type="NCBIfam" id="TIGR02937">
    <property type="entry name" value="sigma70-ECF"/>
    <property type="match status" value="1"/>
</dbReference>
<gene>
    <name evidence="7" type="ORF">FRUB_02019</name>
</gene>
<dbReference type="GO" id="GO:0016987">
    <property type="term" value="F:sigma factor activity"/>
    <property type="evidence" value="ECO:0007669"/>
    <property type="project" value="UniProtKB-KW"/>
</dbReference>
<sequence>MDQTSSSLLDQLQGPDRAAAWGRFVRLYTPLLAHWAARAGVRQADRPDLIQDVFLTLLRALPSFSYDRGRSFRAWLHAVFVNKWKDACRKKAPVTLAADGSSFPAPPVSDHAPAIDEAEYRAVLVARAARLIESDFNPLTWQAFWKTTIEERAVAEVAAELGLSANAIYLARSRVLARLRQELAGLLE</sequence>
<accession>A0A225E4G1</accession>
<dbReference type="InterPro" id="IPR007627">
    <property type="entry name" value="RNA_pol_sigma70_r2"/>
</dbReference>
<dbReference type="EMBL" id="NIDE01000002">
    <property type="protein sequence ID" value="OWK45688.1"/>
    <property type="molecule type" value="Genomic_DNA"/>
</dbReference>
<keyword evidence="4" id="KW-0238">DNA-binding</keyword>
<evidence type="ECO:0000259" key="6">
    <source>
        <dbReference type="Pfam" id="PF04542"/>
    </source>
</evidence>
<evidence type="ECO:0000256" key="1">
    <source>
        <dbReference type="ARBA" id="ARBA00010641"/>
    </source>
</evidence>
<comment type="caution">
    <text evidence="7">The sequence shown here is derived from an EMBL/GenBank/DDBJ whole genome shotgun (WGS) entry which is preliminary data.</text>
</comment>
<dbReference type="InterPro" id="IPR039425">
    <property type="entry name" value="RNA_pol_sigma-70-like"/>
</dbReference>
<organism evidence="7 8">
    <name type="scientific">Fimbriiglobus ruber</name>
    <dbReference type="NCBI Taxonomy" id="1908690"/>
    <lineage>
        <taxon>Bacteria</taxon>
        <taxon>Pseudomonadati</taxon>
        <taxon>Planctomycetota</taxon>
        <taxon>Planctomycetia</taxon>
        <taxon>Gemmatales</taxon>
        <taxon>Gemmataceae</taxon>
        <taxon>Fimbriiglobus</taxon>
    </lineage>
</organism>
<dbReference type="PANTHER" id="PTHR43133:SF8">
    <property type="entry name" value="RNA POLYMERASE SIGMA FACTOR HI_1459-RELATED"/>
    <property type="match status" value="1"/>
</dbReference>
<feature type="domain" description="RNA polymerase sigma-70 region 2" evidence="6">
    <location>
        <begin position="25"/>
        <end position="92"/>
    </location>
</feature>
<dbReference type="InterPro" id="IPR013324">
    <property type="entry name" value="RNA_pol_sigma_r3/r4-like"/>
</dbReference>
<evidence type="ECO:0000256" key="5">
    <source>
        <dbReference type="ARBA" id="ARBA00023163"/>
    </source>
</evidence>
<evidence type="ECO:0000256" key="2">
    <source>
        <dbReference type="ARBA" id="ARBA00023015"/>
    </source>
</evidence>
<dbReference type="InterPro" id="IPR013325">
    <property type="entry name" value="RNA_pol_sigma_r2"/>
</dbReference>
<comment type="similarity">
    <text evidence="1">Belongs to the sigma-70 factor family. ECF subfamily.</text>
</comment>
<proteinExistence type="inferred from homology"/>
<protein>
    <submittedName>
        <fullName evidence="7">Transcriptional control</fullName>
    </submittedName>
</protein>
<dbReference type="RefSeq" id="WP_088253375.1">
    <property type="nucleotide sequence ID" value="NZ_NIDE01000002.1"/>
</dbReference>
<keyword evidence="3" id="KW-0731">Sigma factor</keyword>
<dbReference type="Gene3D" id="1.10.1740.10">
    <property type="match status" value="1"/>
</dbReference>
<keyword evidence="5" id="KW-0804">Transcription</keyword>